<dbReference type="Proteomes" id="UP000626109">
    <property type="component" value="Unassembled WGS sequence"/>
</dbReference>
<keyword evidence="5" id="KW-1185">Reference proteome</keyword>
<evidence type="ECO:0000313" key="2">
    <source>
        <dbReference type="EMBL" id="CAE8619591.1"/>
    </source>
</evidence>
<accession>A0A813G680</accession>
<reference evidence="3" key="1">
    <citation type="submission" date="2021-02" db="EMBL/GenBank/DDBJ databases">
        <authorList>
            <person name="Dougan E. K."/>
            <person name="Rhodes N."/>
            <person name="Thang M."/>
            <person name="Chan C."/>
        </authorList>
    </citation>
    <scope>NUCLEOTIDE SEQUENCE</scope>
</reference>
<protein>
    <recommendedName>
        <fullName evidence="1">Mei2-like C-terminal RNA recognition motif domain-containing protein</fullName>
    </recommendedName>
</protein>
<dbReference type="Pfam" id="PF04059">
    <property type="entry name" value="RRM_2"/>
    <property type="match status" value="1"/>
</dbReference>
<dbReference type="InterPro" id="IPR007201">
    <property type="entry name" value="Mei2-like_Rrm_C"/>
</dbReference>
<proteinExistence type="predicted"/>
<gene>
    <name evidence="2" type="ORF">PGLA1383_LOCUS37178</name>
    <name evidence="3" type="ORF">PGLA2088_LOCUS9</name>
</gene>
<dbReference type="EMBL" id="CAJNNV010027177">
    <property type="protein sequence ID" value="CAE8619591.1"/>
    <property type="molecule type" value="Genomic_DNA"/>
</dbReference>
<dbReference type="AlphaFoldDB" id="A0A813G680"/>
<evidence type="ECO:0000259" key="1">
    <source>
        <dbReference type="Pfam" id="PF04059"/>
    </source>
</evidence>
<comment type="caution">
    <text evidence="3">The sequence shown here is derived from an EMBL/GenBank/DDBJ whole genome shotgun (WGS) entry which is preliminary data.</text>
</comment>
<sequence>MELIRRDHTGLESAICMASDLSCQWSRDTCQQLDGSSSTSAPSHSETLSSLPLCEDIQDECNETDYASNFVPEFAPSQAEANVLCRQEDLLTAAYCLSCQPMTVIMRKLPVKSYSLESLLSDLNRNGFAYTYDFVYLPMVDCSADAQPRLSRGHAYINFVHPVYAQRFKECFHGQMLGSFNKVSVGEAPLQGFKANYAHYLPSRVNRTAAPPAQPLFLRKPTEEESAGLVVPWPSAGSRGRRRASADPCSRGLLARSDIDRAVQRQKQQDVGPPALPADWQRQFEQNFEARRKQLVAFTSLDKMLGSACWQPATLPTPFIQRMKL</sequence>
<feature type="domain" description="Mei2-like C-terminal RNA recognition motif" evidence="1">
    <location>
        <begin position="103"/>
        <end position="186"/>
    </location>
</feature>
<dbReference type="EMBL" id="CAJNNW010000009">
    <property type="protein sequence ID" value="CAE8622156.1"/>
    <property type="molecule type" value="Genomic_DNA"/>
</dbReference>
<name>A0A813G680_POLGL</name>
<dbReference type="Proteomes" id="UP000654075">
    <property type="component" value="Unassembled WGS sequence"/>
</dbReference>
<evidence type="ECO:0000313" key="5">
    <source>
        <dbReference type="Proteomes" id="UP000654075"/>
    </source>
</evidence>
<evidence type="ECO:0000313" key="4">
    <source>
        <dbReference type="Proteomes" id="UP000626109"/>
    </source>
</evidence>
<evidence type="ECO:0000313" key="3">
    <source>
        <dbReference type="EMBL" id="CAE8622156.1"/>
    </source>
</evidence>
<organism evidence="3 4">
    <name type="scientific">Polarella glacialis</name>
    <name type="common">Dinoflagellate</name>
    <dbReference type="NCBI Taxonomy" id="89957"/>
    <lineage>
        <taxon>Eukaryota</taxon>
        <taxon>Sar</taxon>
        <taxon>Alveolata</taxon>
        <taxon>Dinophyceae</taxon>
        <taxon>Suessiales</taxon>
        <taxon>Suessiaceae</taxon>
        <taxon>Polarella</taxon>
    </lineage>
</organism>